<accession>A0A921LCS6</accession>
<dbReference type="EMBL" id="DYVX01000086">
    <property type="protein sequence ID" value="HJF92874.1"/>
    <property type="molecule type" value="Genomic_DNA"/>
</dbReference>
<evidence type="ECO:0000313" key="5">
    <source>
        <dbReference type="EMBL" id="HJF92874.1"/>
    </source>
</evidence>
<dbReference type="InterPro" id="IPR017896">
    <property type="entry name" value="4Fe4S_Fe-S-bd"/>
</dbReference>
<evidence type="ECO:0000256" key="2">
    <source>
        <dbReference type="ARBA" id="ARBA00023004"/>
    </source>
</evidence>
<keyword evidence="3" id="KW-0411">Iron-sulfur</keyword>
<dbReference type="SUPFAM" id="SSF52218">
    <property type="entry name" value="Flavoproteins"/>
    <property type="match status" value="1"/>
</dbReference>
<feature type="domain" description="4Fe-4S ferredoxin-type" evidence="4">
    <location>
        <begin position="201"/>
        <end position="230"/>
    </location>
</feature>
<evidence type="ECO:0000256" key="1">
    <source>
        <dbReference type="ARBA" id="ARBA00022723"/>
    </source>
</evidence>
<dbReference type="PANTHER" id="PTHR43122">
    <property type="entry name" value="FERREDOXIN SUBUNIT OF PYRUVATE:FLAVODOXIN OXIDOREDUCTASE-RELATED"/>
    <property type="match status" value="1"/>
</dbReference>
<dbReference type="Gene3D" id="3.40.50.360">
    <property type="match status" value="1"/>
</dbReference>
<sequence>MTIKSIDLITFSPTHTSKQIGEAIVRGTGLAEVGFVDATLQMPEKTHFEADTLAVVAVPVYGGHVAPLALERMKDFQADGTPAVVVVVYGNRAYEKALMELDAFVSARGFKVIAGGTFVGEHSYSSDRYPIAAGRPDEDDLKYAEEFGAKVRTKIDSAADAEHLYGVDVKRIQRPRQPFFPLLRFLRKVIKLRKNGVPMPRTPQVDESLCTHCGLCVKRCPAGAIVKGEECTTLADKCIRCCACVKGCPQKARTFDTPFAALLSDCFRRPKENRIIL</sequence>
<evidence type="ECO:0000259" key="4">
    <source>
        <dbReference type="PROSITE" id="PS51379"/>
    </source>
</evidence>
<protein>
    <submittedName>
        <fullName evidence="5">4Fe-4S binding protein</fullName>
    </submittedName>
</protein>
<name>A0A921LCS6_9BACT</name>
<feature type="domain" description="4Fe-4S ferredoxin-type" evidence="4">
    <location>
        <begin position="235"/>
        <end position="258"/>
    </location>
</feature>
<dbReference type="PROSITE" id="PS51379">
    <property type="entry name" value="4FE4S_FER_2"/>
    <property type="match status" value="2"/>
</dbReference>
<dbReference type="InterPro" id="IPR029039">
    <property type="entry name" value="Flavoprotein-like_sf"/>
</dbReference>
<evidence type="ECO:0000256" key="3">
    <source>
        <dbReference type="ARBA" id="ARBA00023014"/>
    </source>
</evidence>
<dbReference type="Gene3D" id="3.30.70.20">
    <property type="match status" value="1"/>
</dbReference>
<dbReference type="Pfam" id="PF00037">
    <property type="entry name" value="Fer4"/>
    <property type="match status" value="1"/>
</dbReference>
<reference evidence="5" key="1">
    <citation type="journal article" date="2021" name="PeerJ">
        <title>Extensive microbial diversity within the chicken gut microbiome revealed by metagenomics and culture.</title>
        <authorList>
            <person name="Gilroy R."/>
            <person name="Ravi A."/>
            <person name="Getino M."/>
            <person name="Pursley I."/>
            <person name="Horton D.L."/>
            <person name="Alikhan N.F."/>
            <person name="Baker D."/>
            <person name="Gharbi K."/>
            <person name="Hall N."/>
            <person name="Watson M."/>
            <person name="Adriaenssens E.M."/>
            <person name="Foster-Nyarko E."/>
            <person name="Jarju S."/>
            <person name="Secka A."/>
            <person name="Antonio M."/>
            <person name="Oren A."/>
            <person name="Chaudhuri R.R."/>
            <person name="La Ragione R."/>
            <person name="Hildebrand F."/>
            <person name="Pallen M.J."/>
        </authorList>
    </citation>
    <scope>NUCLEOTIDE SEQUENCE</scope>
    <source>
        <strain evidence="5">CHK55-1828</strain>
    </source>
</reference>
<reference evidence="5" key="2">
    <citation type="submission" date="2021-09" db="EMBL/GenBank/DDBJ databases">
        <authorList>
            <person name="Gilroy R."/>
        </authorList>
    </citation>
    <scope>NUCLEOTIDE SEQUENCE</scope>
    <source>
        <strain evidence="5">CHK55-1828</strain>
    </source>
</reference>
<dbReference type="PANTHER" id="PTHR43122:SF1">
    <property type="entry name" value="IRON-SULFUR-BINDING PROTEIN"/>
    <property type="match status" value="1"/>
</dbReference>
<proteinExistence type="predicted"/>
<dbReference type="SUPFAM" id="SSF54862">
    <property type="entry name" value="4Fe-4S ferredoxins"/>
    <property type="match status" value="1"/>
</dbReference>
<dbReference type="AlphaFoldDB" id="A0A921LCS6"/>
<dbReference type="GO" id="GO:0051536">
    <property type="term" value="F:iron-sulfur cluster binding"/>
    <property type="evidence" value="ECO:0007669"/>
    <property type="project" value="UniProtKB-KW"/>
</dbReference>
<comment type="caution">
    <text evidence="5">The sequence shown here is derived from an EMBL/GenBank/DDBJ whole genome shotgun (WGS) entry which is preliminary data.</text>
</comment>
<dbReference type="PROSITE" id="PS00198">
    <property type="entry name" value="4FE4S_FER_1"/>
    <property type="match status" value="1"/>
</dbReference>
<dbReference type="Proteomes" id="UP000717835">
    <property type="component" value="Unassembled WGS sequence"/>
</dbReference>
<evidence type="ECO:0000313" key="6">
    <source>
        <dbReference type="Proteomes" id="UP000717835"/>
    </source>
</evidence>
<keyword evidence="2" id="KW-0408">Iron</keyword>
<dbReference type="RefSeq" id="WP_276828740.1">
    <property type="nucleotide sequence ID" value="NZ_DYVX01000086.1"/>
</dbReference>
<organism evidence="5 6">
    <name type="scientific">Mediterranea massiliensis</name>
    <dbReference type="NCBI Taxonomy" id="1841865"/>
    <lineage>
        <taxon>Bacteria</taxon>
        <taxon>Pseudomonadati</taxon>
        <taxon>Bacteroidota</taxon>
        <taxon>Bacteroidia</taxon>
        <taxon>Bacteroidales</taxon>
        <taxon>Bacteroidaceae</taxon>
        <taxon>Mediterranea</taxon>
    </lineage>
</organism>
<dbReference type="GO" id="GO:0046872">
    <property type="term" value="F:metal ion binding"/>
    <property type="evidence" value="ECO:0007669"/>
    <property type="project" value="UniProtKB-KW"/>
</dbReference>
<dbReference type="InterPro" id="IPR017900">
    <property type="entry name" value="4Fe4S_Fe_S_CS"/>
</dbReference>
<keyword evidence="1" id="KW-0479">Metal-binding</keyword>
<gene>
    <name evidence="5" type="ORF">K8W02_10920</name>
</gene>